<dbReference type="AlphaFoldDB" id="A0A7R7ZNE7"/>
<proteinExistence type="predicted"/>
<organism evidence="1 2">
    <name type="scientific">Aspergillus chevalieri</name>
    <name type="common">Eurotium chevalieri</name>
    <dbReference type="NCBI Taxonomy" id="182096"/>
    <lineage>
        <taxon>Eukaryota</taxon>
        <taxon>Fungi</taxon>
        <taxon>Dikarya</taxon>
        <taxon>Ascomycota</taxon>
        <taxon>Pezizomycotina</taxon>
        <taxon>Eurotiomycetes</taxon>
        <taxon>Eurotiomycetidae</taxon>
        <taxon>Eurotiales</taxon>
        <taxon>Aspergillaceae</taxon>
        <taxon>Aspergillus</taxon>
        <taxon>Aspergillus subgen. Aspergillus</taxon>
    </lineage>
</organism>
<dbReference type="GeneID" id="66981963"/>
<keyword evidence="2" id="KW-1185">Reference proteome</keyword>
<reference evidence="1" key="2">
    <citation type="submission" date="2021-02" db="EMBL/GenBank/DDBJ databases">
        <title>Aspergillus chevalieri M1 genome sequence.</title>
        <authorList>
            <person name="Kadooka C."/>
            <person name="Mori K."/>
            <person name="Futagami T."/>
        </authorList>
    </citation>
    <scope>NUCLEOTIDE SEQUENCE</scope>
    <source>
        <strain evidence="1">M1</strain>
    </source>
</reference>
<evidence type="ECO:0000313" key="1">
    <source>
        <dbReference type="EMBL" id="BCR87604.1"/>
    </source>
</evidence>
<dbReference type="Proteomes" id="UP000637239">
    <property type="component" value="Chromosome 4"/>
</dbReference>
<sequence length="250" mass="28751">MVKEAQIVHINDADMSPSKMHPRSSPIEHLHILEDEIGLEAVGVFVQSCRTPRTFNYTYGNFDVSEGRFRPLEAVRLLLGCHRDALEELTMLYNDDCIKQLWYDLSAREWYMGTELRHFTNLKTLRSGMHSLLGLPQPHSEANEQYRAASDMVTPDLIDVLPGSLERLAIRYADERIVPHLQRVAEVRARQFPNLKNVAVGFCQEAVKSNMVLQMEGMELIMLYQSKLKRVAHAYDREGSSWLGSPVFRY</sequence>
<protein>
    <submittedName>
        <fullName evidence="1">Uncharacterized protein</fullName>
    </submittedName>
</protein>
<dbReference type="RefSeq" id="XP_043136126.1">
    <property type="nucleotide sequence ID" value="XM_043278337.1"/>
</dbReference>
<evidence type="ECO:0000313" key="2">
    <source>
        <dbReference type="Proteomes" id="UP000637239"/>
    </source>
</evidence>
<name>A0A7R7ZNE7_ASPCH</name>
<gene>
    <name evidence="1" type="ORF">ACHE_40168A</name>
</gene>
<dbReference type="EMBL" id="AP024419">
    <property type="protein sequence ID" value="BCR87604.1"/>
    <property type="molecule type" value="Genomic_DNA"/>
</dbReference>
<accession>A0A7R7ZNE7</accession>
<dbReference type="KEGG" id="ache:ACHE_40168A"/>
<reference evidence="1" key="1">
    <citation type="submission" date="2021-01" db="EMBL/GenBank/DDBJ databases">
        <authorList>
            <consortium name="Aspergillus chevalieri M1 genome sequencing consortium"/>
            <person name="Kazuki M."/>
            <person name="Futagami T."/>
        </authorList>
    </citation>
    <scope>NUCLEOTIDE SEQUENCE</scope>
    <source>
        <strain evidence="1">M1</strain>
    </source>
</reference>